<dbReference type="HAMAP" id="MF_00031">
    <property type="entry name" value="DNA_HJ_migration_RuvA"/>
    <property type="match status" value="1"/>
</dbReference>
<gene>
    <name evidence="6" type="primary">ruvA</name>
    <name evidence="8" type="ORF">AXI58_03100</name>
</gene>
<dbReference type="InterPro" id="IPR010994">
    <property type="entry name" value="RuvA_2-like"/>
</dbReference>
<feature type="domain" description="Helix-hairpin-helix DNA-binding motif class 1" evidence="7">
    <location>
        <begin position="105"/>
        <end position="124"/>
    </location>
</feature>
<dbReference type="STRING" id="1793963.AXI58_03100"/>
<dbReference type="SUPFAM" id="SSF46929">
    <property type="entry name" value="DNA helicase RuvA subunit, C-terminal domain"/>
    <property type="match status" value="1"/>
</dbReference>
<keyword evidence="1 6" id="KW-0963">Cytoplasm</keyword>
<dbReference type="SMART" id="SM00278">
    <property type="entry name" value="HhH1"/>
    <property type="match status" value="2"/>
</dbReference>
<dbReference type="GO" id="GO:0009378">
    <property type="term" value="F:four-way junction helicase activity"/>
    <property type="evidence" value="ECO:0007669"/>
    <property type="project" value="InterPro"/>
</dbReference>
<keyword evidence="5 6" id="KW-0234">DNA repair</keyword>
<dbReference type="GO" id="GO:0005737">
    <property type="term" value="C:cytoplasm"/>
    <property type="evidence" value="ECO:0007669"/>
    <property type="project" value="UniProtKB-SubCell"/>
</dbReference>
<dbReference type="GO" id="GO:0006281">
    <property type="term" value="P:DNA repair"/>
    <property type="evidence" value="ECO:0007669"/>
    <property type="project" value="UniProtKB-UniRule"/>
</dbReference>
<sequence length="201" mass="22514">MIEFVKGTIDYVSPQYIVIENGGIGYQIFTPNPFIYKVSNQETIFTYHHIKEDAFSLYGFSTREEKALFTKLLNVTGIGPKGALAILGSGDPGAVIEAIEQEDEAFLVKFPGVGKKTARQIILDLKGKLADVVPEMIDNLFNHEERIEKQEAETALDEALEALRVLGYAEKEIKKVLPHLKEEKALSTDQYVKKALQKLLK</sequence>
<keyword evidence="3 6" id="KW-0238">DNA-binding</keyword>
<dbReference type="GO" id="GO:0009379">
    <property type="term" value="C:Holliday junction helicase complex"/>
    <property type="evidence" value="ECO:0007669"/>
    <property type="project" value="InterPro"/>
</dbReference>
<dbReference type="Gene3D" id="1.10.8.10">
    <property type="entry name" value="DNA helicase RuvA subunit, C-terminal domain"/>
    <property type="match status" value="1"/>
</dbReference>
<comment type="caution">
    <text evidence="8">The sequence shown here is derived from an EMBL/GenBank/DDBJ whole genome shotgun (WGS) entry which is preliminary data.</text>
</comment>
<organism evidence="8 9">
    <name type="scientific">Bacillus nakamurai</name>
    <dbReference type="NCBI Taxonomy" id="1793963"/>
    <lineage>
        <taxon>Bacteria</taxon>
        <taxon>Bacillati</taxon>
        <taxon>Bacillota</taxon>
        <taxon>Bacilli</taxon>
        <taxon>Bacillales</taxon>
        <taxon>Bacillaceae</taxon>
        <taxon>Bacillus</taxon>
    </lineage>
</organism>
<dbReference type="NCBIfam" id="TIGR00084">
    <property type="entry name" value="ruvA"/>
    <property type="match status" value="1"/>
</dbReference>
<dbReference type="RefSeq" id="WP_061522922.1">
    <property type="nucleotide sequence ID" value="NZ_JAJJBV010000010.1"/>
</dbReference>
<dbReference type="Pfam" id="PF07499">
    <property type="entry name" value="RuvA_C"/>
    <property type="match status" value="1"/>
</dbReference>
<evidence type="ECO:0000259" key="7">
    <source>
        <dbReference type="SMART" id="SM00278"/>
    </source>
</evidence>
<comment type="caution">
    <text evidence="6">Lacks conserved residue(s) required for the propagation of feature annotation.</text>
</comment>
<evidence type="ECO:0000256" key="4">
    <source>
        <dbReference type="ARBA" id="ARBA00023172"/>
    </source>
</evidence>
<feature type="region of interest" description="Domain III" evidence="6">
    <location>
        <begin position="151"/>
        <end position="201"/>
    </location>
</feature>
<keyword evidence="8" id="KW-0547">Nucleotide-binding</keyword>
<dbReference type="InterPro" id="IPR003583">
    <property type="entry name" value="Hlx-hairpin-Hlx_DNA-bd_motif"/>
</dbReference>
<evidence type="ECO:0000256" key="6">
    <source>
        <dbReference type="HAMAP-Rule" id="MF_00031"/>
    </source>
</evidence>
<protein>
    <recommendedName>
        <fullName evidence="6">Holliday junction branch migration complex subunit RuvA</fullName>
    </recommendedName>
</protein>
<dbReference type="GO" id="GO:0048476">
    <property type="term" value="C:Holliday junction resolvase complex"/>
    <property type="evidence" value="ECO:0007669"/>
    <property type="project" value="UniProtKB-UniRule"/>
</dbReference>
<evidence type="ECO:0000313" key="9">
    <source>
        <dbReference type="Proteomes" id="UP000075430"/>
    </source>
</evidence>
<dbReference type="GO" id="GO:0000400">
    <property type="term" value="F:four-way junction DNA binding"/>
    <property type="evidence" value="ECO:0007669"/>
    <property type="project" value="UniProtKB-UniRule"/>
</dbReference>
<dbReference type="Pfam" id="PF14520">
    <property type="entry name" value="HHH_5"/>
    <property type="match status" value="1"/>
</dbReference>
<name>A0A150F3F5_9BACI</name>
<reference evidence="9" key="1">
    <citation type="submission" date="2016-02" db="EMBL/GenBank/DDBJ databases">
        <authorList>
            <person name="Dunlap C."/>
        </authorList>
    </citation>
    <scope>NUCLEOTIDE SEQUENCE [LARGE SCALE GENOMIC DNA]</scope>
    <source>
        <strain evidence="9">NRRL B-41092</strain>
    </source>
</reference>
<keyword evidence="8" id="KW-0067">ATP-binding</keyword>
<evidence type="ECO:0000313" key="8">
    <source>
        <dbReference type="EMBL" id="KXZ15263.1"/>
    </source>
</evidence>
<keyword evidence="9" id="KW-1185">Reference proteome</keyword>
<comment type="domain">
    <text evidence="6">Has three domains with a flexible linker between the domains II and III and assumes an 'L' shape. Domain III is highly mobile and contacts RuvB.</text>
</comment>
<dbReference type="Proteomes" id="UP000075430">
    <property type="component" value="Unassembled WGS sequence"/>
</dbReference>
<dbReference type="InterPro" id="IPR012340">
    <property type="entry name" value="NA-bd_OB-fold"/>
</dbReference>
<dbReference type="SUPFAM" id="SSF50249">
    <property type="entry name" value="Nucleic acid-binding proteins"/>
    <property type="match status" value="1"/>
</dbReference>
<comment type="subcellular location">
    <subcellularLocation>
        <location evidence="6">Cytoplasm</location>
    </subcellularLocation>
</comment>
<evidence type="ECO:0000256" key="1">
    <source>
        <dbReference type="ARBA" id="ARBA00022490"/>
    </source>
</evidence>
<evidence type="ECO:0000256" key="3">
    <source>
        <dbReference type="ARBA" id="ARBA00023125"/>
    </source>
</evidence>
<dbReference type="CDD" id="cd14332">
    <property type="entry name" value="UBA_RuvA_C"/>
    <property type="match status" value="1"/>
</dbReference>
<dbReference type="InterPro" id="IPR000085">
    <property type="entry name" value="RuvA"/>
</dbReference>
<dbReference type="Gene3D" id="2.40.50.140">
    <property type="entry name" value="Nucleic acid-binding proteins"/>
    <property type="match status" value="1"/>
</dbReference>
<dbReference type="SUPFAM" id="SSF47781">
    <property type="entry name" value="RuvA domain 2-like"/>
    <property type="match status" value="1"/>
</dbReference>
<dbReference type="InterPro" id="IPR036267">
    <property type="entry name" value="RuvA_C_sf"/>
</dbReference>
<dbReference type="OrthoDB" id="5293449at2"/>
<accession>A0A150F3F5</accession>
<comment type="similarity">
    <text evidence="6">Belongs to the RuvA family.</text>
</comment>
<dbReference type="GO" id="GO:0006310">
    <property type="term" value="P:DNA recombination"/>
    <property type="evidence" value="ECO:0007669"/>
    <property type="project" value="UniProtKB-UniRule"/>
</dbReference>
<dbReference type="InterPro" id="IPR011114">
    <property type="entry name" value="RuvA_C"/>
</dbReference>
<keyword evidence="8" id="KW-0347">Helicase</keyword>
<keyword evidence="8" id="KW-0378">Hydrolase</keyword>
<dbReference type="Pfam" id="PF01330">
    <property type="entry name" value="RuvA_N"/>
    <property type="match status" value="1"/>
</dbReference>
<evidence type="ECO:0000256" key="5">
    <source>
        <dbReference type="ARBA" id="ARBA00023204"/>
    </source>
</evidence>
<evidence type="ECO:0000256" key="2">
    <source>
        <dbReference type="ARBA" id="ARBA00022763"/>
    </source>
</evidence>
<proteinExistence type="inferred from homology"/>
<feature type="domain" description="Helix-hairpin-helix DNA-binding motif class 1" evidence="7">
    <location>
        <begin position="70"/>
        <end position="89"/>
    </location>
</feature>
<dbReference type="GO" id="GO:0005524">
    <property type="term" value="F:ATP binding"/>
    <property type="evidence" value="ECO:0007669"/>
    <property type="project" value="InterPro"/>
</dbReference>
<dbReference type="AlphaFoldDB" id="A0A150F3F5"/>
<comment type="subunit">
    <text evidence="6">Homotetramer. Forms an RuvA(8)-RuvB(12)-Holliday junction (HJ) complex. HJ DNA is sandwiched between 2 RuvA tetramers; dsDNA enters through RuvA and exits via RuvB. An RuvB hexamer assembles on each DNA strand where it exits the tetramer. Each RuvB hexamer is contacted by two RuvA subunits (via domain III) on 2 adjacent RuvB subunits; this complex drives branch migration. In the full resolvosome a probable DNA-RuvA(4)-RuvB(12)-RuvC(2) complex forms which resolves the HJ.</text>
</comment>
<keyword evidence="4 6" id="KW-0233">DNA recombination</keyword>
<keyword evidence="2 6" id="KW-0227">DNA damage</keyword>
<dbReference type="EMBL" id="LSBA01000036">
    <property type="protein sequence ID" value="KXZ15263.1"/>
    <property type="molecule type" value="Genomic_DNA"/>
</dbReference>
<comment type="function">
    <text evidence="6">The RuvA-RuvB-RuvC complex processes Holliday junction (HJ) DNA during genetic recombination and DNA repair, while the RuvA-RuvB complex plays an important role in the rescue of blocked DNA replication forks via replication fork reversal (RFR). RuvA specifically binds to HJ cruciform DNA, conferring on it an open structure. The RuvB hexamer acts as an ATP-dependent pump, pulling dsDNA into and through the RuvAB complex. HJ branch migration allows RuvC to scan DNA until it finds its consensus sequence, where it cleaves and resolves the cruciform DNA.</text>
</comment>
<dbReference type="InterPro" id="IPR013849">
    <property type="entry name" value="DNA_helicase_Holl-junc_RuvA_I"/>
</dbReference>
<dbReference type="Gene3D" id="1.10.150.20">
    <property type="entry name" value="5' to 3' exonuclease, C-terminal subdomain"/>
    <property type="match status" value="1"/>
</dbReference>